<organism evidence="2 3">
    <name type="scientific">Amblyomma americanum</name>
    <name type="common">Lone star tick</name>
    <dbReference type="NCBI Taxonomy" id="6943"/>
    <lineage>
        <taxon>Eukaryota</taxon>
        <taxon>Metazoa</taxon>
        <taxon>Ecdysozoa</taxon>
        <taxon>Arthropoda</taxon>
        <taxon>Chelicerata</taxon>
        <taxon>Arachnida</taxon>
        <taxon>Acari</taxon>
        <taxon>Parasitiformes</taxon>
        <taxon>Ixodida</taxon>
        <taxon>Ixodoidea</taxon>
        <taxon>Ixodidae</taxon>
        <taxon>Amblyomminae</taxon>
        <taxon>Amblyomma</taxon>
    </lineage>
</organism>
<sequence length="66" mass="7087">MSRLTLTSVTRTRRGGPGALTPGCSSHGRGTTTGNKGGKGMKSNWISRISHPRFEIMGCTFDITMM</sequence>
<evidence type="ECO:0000313" key="2">
    <source>
        <dbReference type="EMBL" id="KAK8784677.1"/>
    </source>
</evidence>
<proteinExistence type="predicted"/>
<reference evidence="2 3" key="1">
    <citation type="journal article" date="2023" name="Arcadia Sci">
        <title>De novo assembly of a long-read Amblyomma americanum tick genome.</title>
        <authorList>
            <person name="Chou S."/>
            <person name="Poskanzer K.E."/>
            <person name="Rollins M."/>
            <person name="Thuy-Boun P.S."/>
        </authorList>
    </citation>
    <scope>NUCLEOTIDE SEQUENCE [LARGE SCALE GENOMIC DNA]</scope>
    <source>
        <strain evidence="2">F_SG_1</strain>
        <tissue evidence="2">Salivary glands</tissue>
    </source>
</reference>
<keyword evidence="3" id="KW-1185">Reference proteome</keyword>
<gene>
    <name evidence="2" type="ORF">V5799_008958</name>
</gene>
<evidence type="ECO:0000256" key="1">
    <source>
        <dbReference type="SAM" id="MobiDB-lite"/>
    </source>
</evidence>
<protein>
    <submittedName>
        <fullName evidence="2">Uncharacterized protein</fullName>
    </submittedName>
</protein>
<accession>A0AAQ4FBR6</accession>
<name>A0AAQ4FBR6_AMBAM</name>
<evidence type="ECO:0000313" key="3">
    <source>
        <dbReference type="Proteomes" id="UP001321473"/>
    </source>
</evidence>
<dbReference type="AlphaFoldDB" id="A0AAQ4FBR6"/>
<dbReference type="EMBL" id="JARKHS020004360">
    <property type="protein sequence ID" value="KAK8784677.1"/>
    <property type="molecule type" value="Genomic_DNA"/>
</dbReference>
<feature type="region of interest" description="Disordered" evidence="1">
    <location>
        <begin position="1"/>
        <end position="44"/>
    </location>
</feature>
<dbReference type="Proteomes" id="UP001321473">
    <property type="component" value="Unassembled WGS sequence"/>
</dbReference>
<comment type="caution">
    <text evidence="2">The sequence shown here is derived from an EMBL/GenBank/DDBJ whole genome shotgun (WGS) entry which is preliminary data.</text>
</comment>
<feature type="compositionally biased region" description="Low complexity" evidence="1">
    <location>
        <begin position="1"/>
        <end position="10"/>
    </location>
</feature>